<proteinExistence type="predicted"/>
<name>A0A8H7Y2X3_PSICU</name>
<feature type="transmembrane region" description="Helical" evidence="1">
    <location>
        <begin position="130"/>
        <end position="155"/>
    </location>
</feature>
<feature type="transmembrane region" description="Helical" evidence="1">
    <location>
        <begin position="210"/>
        <end position="230"/>
    </location>
</feature>
<dbReference type="AlphaFoldDB" id="A0A8H7Y2X3"/>
<dbReference type="EMBL" id="JAFIQS010000004">
    <property type="protein sequence ID" value="KAG5170160.1"/>
    <property type="molecule type" value="Genomic_DNA"/>
</dbReference>
<gene>
    <name evidence="2" type="ORF">JR316_004547</name>
</gene>
<protein>
    <submittedName>
        <fullName evidence="2">Uncharacterized protein</fullName>
    </submittedName>
</protein>
<reference evidence="2" key="1">
    <citation type="submission" date="2021-02" db="EMBL/GenBank/DDBJ databases">
        <title>Psilocybe cubensis genome.</title>
        <authorList>
            <person name="Mckernan K.J."/>
            <person name="Crawford S."/>
            <person name="Trippe A."/>
            <person name="Kane L.T."/>
            <person name="Mclaughlin S."/>
        </authorList>
    </citation>
    <scope>NUCLEOTIDE SEQUENCE [LARGE SCALE GENOMIC DNA]</scope>
    <source>
        <strain evidence="2">MGC-MH-2018</strain>
    </source>
</reference>
<feature type="transmembrane region" description="Helical" evidence="1">
    <location>
        <begin position="82"/>
        <end position="104"/>
    </location>
</feature>
<accession>A0A8H7Y2X3</accession>
<comment type="caution">
    <text evidence="2">The sequence shown here is derived from an EMBL/GenBank/DDBJ whole genome shotgun (WGS) entry which is preliminary data.</text>
</comment>
<keyword evidence="1" id="KW-0472">Membrane</keyword>
<evidence type="ECO:0000313" key="2">
    <source>
        <dbReference type="EMBL" id="KAG5170160.1"/>
    </source>
</evidence>
<sequence length="250" mass="27206">MAVDGLEATSFSGFLLAYDVIYVLGLGQKGVNVDDGPDGSSSNGRGVSSSGDVDPCFASIVYISIHLALKNNSTLTKLQMTLLHLVPCGAFFCVLLEIMILGLINPNSVERHPLGMYCHLTTSAAPKITAALTIMALAIFICIEGLIAFMLWRLWKSTGRLSPLRNSYDHISFDVALRVVIFGFCPMVAIGVSSLQYFPRTNIDTITSTIIQAVLPVVAGLIFGTQRDILRVWMFWRKNSEPTKAKSDLA</sequence>
<evidence type="ECO:0000256" key="1">
    <source>
        <dbReference type="SAM" id="Phobius"/>
    </source>
</evidence>
<keyword evidence="1" id="KW-0812">Transmembrane</keyword>
<feature type="transmembrane region" description="Helical" evidence="1">
    <location>
        <begin position="175"/>
        <end position="198"/>
    </location>
</feature>
<keyword evidence="1" id="KW-1133">Transmembrane helix</keyword>
<organism evidence="2">
    <name type="scientific">Psilocybe cubensis</name>
    <name type="common">Psychedelic mushroom</name>
    <name type="synonym">Stropharia cubensis</name>
    <dbReference type="NCBI Taxonomy" id="181762"/>
    <lineage>
        <taxon>Eukaryota</taxon>
        <taxon>Fungi</taxon>
        <taxon>Dikarya</taxon>
        <taxon>Basidiomycota</taxon>
        <taxon>Agaricomycotina</taxon>
        <taxon>Agaricomycetes</taxon>
        <taxon>Agaricomycetidae</taxon>
        <taxon>Agaricales</taxon>
        <taxon>Agaricineae</taxon>
        <taxon>Strophariaceae</taxon>
        <taxon>Psilocybe</taxon>
    </lineage>
</organism>